<evidence type="ECO:0000313" key="5">
    <source>
        <dbReference type="EMBL" id="CTR07928.1"/>
    </source>
</evidence>
<dbReference type="Proteomes" id="UP000199069">
    <property type="component" value="Unassembled WGS sequence"/>
</dbReference>
<evidence type="ECO:0000256" key="4">
    <source>
        <dbReference type="SAM" id="MobiDB-lite"/>
    </source>
</evidence>
<accession>A0A0K3CG67</accession>
<dbReference type="GO" id="GO:0017056">
    <property type="term" value="F:structural constituent of nuclear pore"/>
    <property type="evidence" value="ECO:0007669"/>
    <property type="project" value="InterPro"/>
</dbReference>
<name>A0A0K3CG67_RHOTO</name>
<comment type="subcellular location">
    <subcellularLocation>
        <location evidence="1">Nucleus</location>
    </subcellularLocation>
</comment>
<dbReference type="EMBL" id="CWKI01000007">
    <property type="protein sequence ID" value="CTR07928.1"/>
    <property type="molecule type" value="Genomic_DNA"/>
</dbReference>
<dbReference type="GO" id="GO:0000972">
    <property type="term" value="P:transcription-dependent tethering of RNA polymerase II gene DNA at nuclear periphery"/>
    <property type="evidence" value="ECO:0007669"/>
    <property type="project" value="TreeGrafter"/>
</dbReference>
<sequence length="532" mass="58919">MPSTPSTPSRAPAPSPPPPDERMPLSSVPDLTKFFPPLIQDAICAEMSRGEEGVYYDEFEQLYWMYSGWDEVREDFERVWRPILDEVQDYLDLRFAARGGGNVELRAELARVEADLLPRATQVCLQRQGPAGLAILRQRHRSAPCARTVETANCVAKLAKSTRYLGAVRRSVPKLGTQAYGTTCTRDLVECGGRRGGCEEAKAVRPILAFRGYGWGPERAGPKRGARVDEEQARFGRGADMSEKQAVQAELKTQMAGVAEYVFSAFEERLLYLETVNGDAPAPELRQLRERYLEVAAAPERGERHRDFDSLVHLSNDPTHGSPSRIRSYLDQYRQNFAFPLYRFYLDQVRRSPLHVREHHLTHRAELGWINDVAIDRFDHGSLALSTEAAEEPSAPTKKLMLSLSKLAQVAQLDRQTLEGEEVQRALEVVDDNLDLVNTQQNLSTFFTYLLSGTEMRLPPTEQGEVVAGRLAPALADRTALSQQVASLCARVLGDESVSAEDLIDILSLKENNAGGFADFGGSKDAGGGGGA</sequence>
<dbReference type="AlphaFoldDB" id="A0A0K3CG67"/>
<organism evidence="5 6">
    <name type="scientific">Rhodotorula toruloides</name>
    <name type="common">Yeast</name>
    <name type="synonym">Rhodosporidium toruloides</name>
    <dbReference type="NCBI Taxonomy" id="5286"/>
    <lineage>
        <taxon>Eukaryota</taxon>
        <taxon>Fungi</taxon>
        <taxon>Dikarya</taxon>
        <taxon>Basidiomycota</taxon>
        <taxon>Pucciniomycotina</taxon>
        <taxon>Microbotryomycetes</taxon>
        <taxon>Sporidiobolales</taxon>
        <taxon>Sporidiobolaceae</taxon>
        <taxon>Rhodotorula</taxon>
    </lineage>
</organism>
<dbReference type="STRING" id="5286.A0A0K3CG67"/>
<gene>
    <name evidence="5" type="primary">FGENESH: predicted gene_7.174</name>
    <name evidence="5" type="ORF">BN2166_0037890</name>
</gene>
<evidence type="ECO:0000313" key="6">
    <source>
        <dbReference type="Proteomes" id="UP000199069"/>
    </source>
</evidence>
<keyword evidence="3" id="KW-0539">Nucleus</keyword>
<evidence type="ECO:0000256" key="3">
    <source>
        <dbReference type="ARBA" id="ARBA00023242"/>
    </source>
</evidence>
<dbReference type="PANTHER" id="PTHR13405:SF11">
    <property type="entry name" value="NUCLEAR PORE COMPLEX PROTEIN NUP133"/>
    <property type="match status" value="1"/>
</dbReference>
<keyword evidence="2" id="KW-0813">Transport</keyword>
<evidence type="ECO:0000256" key="1">
    <source>
        <dbReference type="ARBA" id="ARBA00004123"/>
    </source>
</evidence>
<dbReference type="GO" id="GO:0031080">
    <property type="term" value="C:nuclear pore outer ring"/>
    <property type="evidence" value="ECO:0007669"/>
    <property type="project" value="TreeGrafter"/>
</dbReference>
<dbReference type="Gene3D" id="1.20.58.1380">
    <property type="match status" value="1"/>
</dbReference>
<proteinExistence type="predicted"/>
<feature type="region of interest" description="Disordered" evidence="4">
    <location>
        <begin position="1"/>
        <end position="27"/>
    </location>
</feature>
<evidence type="ECO:0000256" key="2">
    <source>
        <dbReference type="ARBA" id="ARBA00022448"/>
    </source>
</evidence>
<protein>
    <submittedName>
        <fullName evidence="5">FGENESH: predicted gene_7.174 protein</fullName>
    </submittedName>
</protein>
<feature type="compositionally biased region" description="Low complexity" evidence="4">
    <location>
        <begin position="1"/>
        <end position="10"/>
    </location>
</feature>
<dbReference type="PANTHER" id="PTHR13405">
    <property type="entry name" value="NUCLEAR PORE COMPLEX PROTEIN NUP133"/>
    <property type="match status" value="1"/>
</dbReference>
<dbReference type="GO" id="GO:0016973">
    <property type="term" value="P:poly(A)+ mRNA export from nucleus"/>
    <property type="evidence" value="ECO:0007669"/>
    <property type="project" value="TreeGrafter"/>
</dbReference>
<reference evidence="5 6" key="1">
    <citation type="submission" date="2015-07" db="EMBL/GenBank/DDBJ databases">
        <authorList>
            <person name="Cajimat M.N.B."/>
            <person name="Milazzo M.L."/>
            <person name="Fulhorst C.F."/>
        </authorList>
    </citation>
    <scope>NUCLEOTIDE SEQUENCE [LARGE SCALE GENOMIC DNA]</scope>
    <source>
        <strain evidence="5">Single colony</strain>
    </source>
</reference>
<dbReference type="GO" id="GO:0006606">
    <property type="term" value="P:protein import into nucleus"/>
    <property type="evidence" value="ECO:0007669"/>
    <property type="project" value="TreeGrafter"/>
</dbReference>
<keyword evidence="6" id="KW-1185">Reference proteome</keyword>
<dbReference type="InterPro" id="IPR037624">
    <property type="entry name" value="Nup133-like"/>
</dbReference>